<sequence>LNGRLVPLAGSQMVKGSKLAGKRQRFRVLSSSDPGAEEATLLAPSSEAVGGLTCAPAPQGSLRIFEGLQASLPRTPLQPVPTSPPPRVPPGLRPRFCAFGGSPPVTGPGSACTLKTPTSGKRKRKKLIAGASAAPQEAANGHGTLEVDTALGSPEMGVEKKKKKKQPEEPEPAPETLESLGVPLPPTTKKKKAKGAESVGQELGVPEAEAGVAELELGVKAEPGEDTVGSPTKKRKKRPKVPERMEPVDGATVEDPSQVKVEPQEEPIPLPSAKKKKKKKEKHRKGLEEPEGSPRGAQAAHQERVMELPRDAEPQREPPGGTELPAEPTRKKKKEKRQKVMAEADGALEPRSAEDPEPGSATKKRKK</sequence>
<accession>A0ABM0J9P3</accession>
<feature type="non-terminal residue" evidence="3">
    <location>
        <position position="367"/>
    </location>
</feature>
<dbReference type="Proteomes" id="UP000694863">
    <property type="component" value="Unplaced"/>
</dbReference>
<feature type="compositionally biased region" description="Basic residues" evidence="1">
    <location>
        <begin position="273"/>
        <end position="285"/>
    </location>
</feature>
<feature type="compositionally biased region" description="Basic and acidic residues" evidence="1">
    <location>
        <begin position="301"/>
        <end position="316"/>
    </location>
</feature>
<feature type="compositionally biased region" description="Basic residues" evidence="1">
    <location>
        <begin position="330"/>
        <end position="339"/>
    </location>
</feature>
<feature type="compositionally biased region" description="Low complexity" evidence="1">
    <location>
        <begin position="202"/>
        <end position="216"/>
    </location>
</feature>
<organism evidence="2 3">
    <name type="scientific">Echinops telfairi</name>
    <name type="common">Lesser hedgehog tenrec</name>
    <dbReference type="NCBI Taxonomy" id="9371"/>
    <lineage>
        <taxon>Eukaryota</taxon>
        <taxon>Metazoa</taxon>
        <taxon>Chordata</taxon>
        <taxon>Craniata</taxon>
        <taxon>Vertebrata</taxon>
        <taxon>Euteleostomi</taxon>
        <taxon>Mammalia</taxon>
        <taxon>Eutheria</taxon>
        <taxon>Afrotheria</taxon>
        <taxon>Tenrecidae</taxon>
        <taxon>Tenrecinae</taxon>
        <taxon>Echinops</taxon>
    </lineage>
</organism>
<proteinExistence type="predicted"/>
<dbReference type="GO" id="GO:0000428">
    <property type="term" value="C:DNA-directed RNA polymerase complex"/>
    <property type="evidence" value="ECO:0007669"/>
    <property type="project" value="UniProtKB-KW"/>
</dbReference>
<dbReference type="RefSeq" id="XP_004718062.2">
    <property type="nucleotide sequence ID" value="XM_004718005.2"/>
</dbReference>
<dbReference type="GeneID" id="101643802"/>
<evidence type="ECO:0000313" key="3">
    <source>
        <dbReference type="RefSeq" id="XP_004718062.2"/>
    </source>
</evidence>
<feature type="compositionally biased region" description="Pro residues" evidence="1">
    <location>
        <begin position="76"/>
        <end position="92"/>
    </location>
</feature>
<dbReference type="InterPro" id="IPR013240">
    <property type="entry name" value="DNA-dir_RNA_pol1_su_RPA34"/>
</dbReference>
<dbReference type="Pfam" id="PF08208">
    <property type="entry name" value="RNA_polI_A34"/>
    <property type="match status" value="1"/>
</dbReference>
<keyword evidence="3" id="KW-0240">DNA-directed RNA polymerase</keyword>
<evidence type="ECO:0000313" key="2">
    <source>
        <dbReference type="Proteomes" id="UP000694863"/>
    </source>
</evidence>
<keyword evidence="3" id="KW-0804">Transcription</keyword>
<dbReference type="PANTHER" id="PTHR15484:SF8">
    <property type="entry name" value="DNA-DIRECTED RNA POLYMERASE I SUBUNIT RPA34"/>
    <property type="match status" value="1"/>
</dbReference>
<feature type="region of interest" description="Disordered" evidence="1">
    <location>
        <begin position="68"/>
        <end position="367"/>
    </location>
</feature>
<keyword evidence="2" id="KW-1185">Reference proteome</keyword>
<dbReference type="PANTHER" id="PTHR15484">
    <property type="entry name" value="DNA-DIRECTED RNA POLYMERASE I SUBUNIT RPA34"/>
    <property type="match status" value="1"/>
</dbReference>
<feature type="non-terminal residue" evidence="3">
    <location>
        <position position="1"/>
    </location>
</feature>
<evidence type="ECO:0000256" key="1">
    <source>
        <dbReference type="SAM" id="MobiDB-lite"/>
    </source>
</evidence>
<reference evidence="3" key="1">
    <citation type="submission" date="2025-08" db="UniProtKB">
        <authorList>
            <consortium name="RefSeq"/>
        </authorList>
    </citation>
    <scope>IDENTIFICATION</scope>
</reference>
<name>A0ABM0J9P3_ECHTE</name>
<protein>
    <submittedName>
        <fullName evidence="3">DNA-directed RNA polymerase I subunit RPA34</fullName>
    </submittedName>
</protein>
<gene>
    <name evidence="3" type="primary">POLR1G</name>
</gene>